<reference evidence="1 2" key="1">
    <citation type="journal article" date="2016" name="Mol. Biol. Evol.">
        <title>Comparative Genomics of Early-Diverging Mushroom-Forming Fungi Provides Insights into the Origins of Lignocellulose Decay Capabilities.</title>
        <authorList>
            <person name="Nagy L.G."/>
            <person name="Riley R."/>
            <person name="Tritt A."/>
            <person name="Adam C."/>
            <person name="Daum C."/>
            <person name="Floudas D."/>
            <person name="Sun H."/>
            <person name="Yadav J.S."/>
            <person name="Pangilinan J."/>
            <person name="Larsson K.H."/>
            <person name="Matsuura K."/>
            <person name="Barry K."/>
            <person name="Labutti K."/>
            <person name="Kuo R."/>
            <person name="Ohm R.A."/>
            <person name="Bhattacharya S.S."/>
            <person name="Shirouzu T."/>
            <person name="Yoshinaga Y."/>
            <person name="Martin F.M."/>
            <person name="Grigoriev I.V."/>
            <person name="Hibbett D.S."/>
        </authorList>
    </citation>
    <scope>NUCLEOTIDE SEQUENCE [LARGE SCALE GENOMIC DNA]</scope>
    <source>
        <strain evidence="1 2">CBS 109695</strain>
    </source>
</reference>
<dbReference type="AlphaFoldDB" id="A0A166AWK6"/>
<sequence length="168" mass="17961">MATTTTDSPPYYILVSQSALAGGNGSPPITLGHPSIQYHYADDSPLALLPQSADEHVLILDHCASDRVPTMKSISRDLAVTGIRVSEAPGAKAAHDELKIKQNDKMYILETCSTTEADRAVEDASQSDLQSVQSILSRFKQRNGVLHGVLDYPDTSKGNAAILLTSSP</sequence>
<dbReference type="EMBL" id="KV417653">
    <property type="protein sequence ID" value="KZP12032.1"/>
    <property type="molecule type" value="Genomic_DNA"/>
</dbReference>
<name>A0A166AWK6_9AGAM</name>
<organism evidence="1 2">
    <name type="scientific">Athelia psychrophila</name>
    <dbReference type="NCBI Taxonomy" id="1759441"/>
    <lineage>
        <taxon>Eukaryota</taxon>
        <taxon>Fungi</taxon>
        <taxon>Dikarya</taxon>
        <taxon>Basidiomycota</taxon>
        <taxon>Agaricomycotina</taxon>
        <taxon>Agaricomycetes</taxon>
        <taxon>Agaricomycetidae</taxon>
        <taxon>Atheliales</taxon>
        <taxon>Atheliaceae</taxon>
        <taxon>Athelia</taxon>
    </lineage>
</organism>
<proteinExistence type="predicted"/>
<gene>
    <name evidence="1" type="ORF">FIBSPDRAFT_799455</name>
</gene>
<accession>A0A166AWK6</accession>
<evidence type="ECO:0000313" key="2">
    <source>
        <dbReference type="Proteomes" id="UP000076532"/>
    </source>
</evidence>
<dbReference type="Proteomes" id="UP000076532">
    <property type="component" value="Unassembled WGS sequence"/>
</dbReference>
<protein>
    <submittedName>
        <fullName evidence="1">Uncharacterized protein</fullName>
    </submittedName>
</protein>
<keyword evidence="2" id="KW-1185">Reference proteome</keyword>
<evidence type="ECO:0000313" key="1">
    <source>
        <dbReference type="EMBL" id="KZP12032.1"/>
    </source>
</evidence>
<dbReference type="OrthoDB" id="3192267at2759"/>